<protein>
    <submittedName>
        <fullName evidence="1">Uncharacterized protein</fullName>
    </submittedName>
</protein>
<proteinExistence type="predicted"/>
<accession>A0A0F3RYC1</accession>
<reference evidence="1 2" key="1">
    <citation type="submission" date="2015-03" db="EMBL/GenBank/DDBJ databases">
        <authorList>
            <person name="Zheng J."/>
            <person name="Ganezle M."/>
        </authorList>
    </citation>
    <scope>NUCLEOTIDE SEQUENCE [LARGE SCALE GENOMIC DNA]</scope>
    <source>
        <strain evidence="1 2">LP38</strain>
    </source>
</reference>
<gene>
    <name evidence="1" type="ORF">VC81_00975</name>
</gene>
<evidence type="ECO:0000313" key="1">
    <source>
        <dbReference type="EMBL" id="KJW13787.1"/>
    </source>
</evidence>
<dbReference type="EMBL" id="JZCR01000003">
    <property type="protein sequence ID" value="KJW13787.1"/>
    <property type="molecule type" value="Genomic_DNA"/>
</dbReference>
<dbReference type="AlphaFoldDB" id="A0A0F3RYC1"/>
<evidence type="ECO:0000313" key="2">
    <source>
        <dbReference type="Proteomes" id="UP000033491"/>
    </source>
</evidence>
<dbReference type="PATRIC" id="fig|216463.3.peg.1979"/>
<name>A0A0F3RYC1_9LACO</name>
<comment type="caution">
    <text evidence="1">The sequence shown here is derived from an EMBL/GenBank/DDBJ whole genome shotgun (WGS) entry which is preliminary data.</text>
</comment>
<organism evidence="1 2">
    <name type="scientific">Levilactobacillus spicheri</name>
    <dbReference type="NCBI Taxonomy" id="216463"/>
    <lineage>
        <taxon>Bacteria</taxon>
        <taxon>Bacillati</taxon>
        <taxon>Bacillota</taxon>
        <taxon>Bacilli</taxon>
        <taxon>Lactobacillales</taxon>
        <taxon>Lactobacillaceae</taxon>
        <taxon>Levilactobacillus</taxon>
    </lineage>
</organism>
<sequence>MIMDVIANVTVSWRVRKNGLRGEICLSRRLRQRPSFKTGFQGLKSCPPRSRPIFPAPEAPAIANVVPF</sequence>
<dbReference type="Proteomes" id="UP000033491">
    <property type="component" value="Unassembled WGS sequence"/>
</dbReference>